<evidence type="ECO:0000256" key="12">
    <source>
        <dbReference type="ARBA" id="ARBA00029736"/>
    </source>
</evidence>
<comment type="subcellular location">
    <subcellularLocation>
        <location evidence="2">Cytoplasm</location>
    </subcellularLocation>
</comment>
<sequence length="248" mass="27611">MHIDIISLFPEMFDGPLGHSIIKRAREANILKIAVTNPRDFTYDKHHIVDDAPFGGGAGMVMKPEPIFRTVESITSKNYSNNHRIILMCPSGKRLDQEKVKQLAGYEHLILVCGHYEGIDERVREGLVDETISVGDFVLTGGELPAMIIVDAVARMLPGVLGSCDSAPHDSFYNGLLDYPQYTRPREFNGLAVPEILLSGDHAKINTWRRKQSLKKTLECRPDLLQNIKLSSEDAKLMAEVINEQSGG</sequence>
<dbReference type="CDD" id="cd18080">
    <property type="entry name" value="TrmD-like"/>
    <property type="match status" value="1"/>
</dbReference>
<comment type="subunit">
    <text evidence="4">Homodimer.</text>
</comment>
<evidence type="ECO:0000256" key="14">
    <source>
        <dbReference type="ARBA" id="ARBA00047783"/>
    </source>
</evidence>
<dbReference type="InterPro" id="IPR029026">
    <property type="entry name" value="tRNA_m1G_MTases_N"/>
</dbReference>
<dbReference type="HAMAP" id="MF_00605">
    <property type="entry name" value="TrmD"/>
    <property type="match status" value="1"/>
</dbReference>
<comment type="catalytic activity">
    <reaction evidence="14">
        <text>guanosine(37) in tRNA + S-adenosyl-L-methionine = N(1)-methylguanosine(37) in tRNA + S-adenosyl-L-homocysteine + H(+)</text>
        <dbReference type="Rhea" id="RHEA:36899"/>
        <dbReference type="Rhea" id="RHEA-COMP:10145"/>
        <dbReference type="Rhea" id="RHEA-COMP:10147"/>
        <dbReference type="ChEBI" id="CHEBI:15378"/>
        <dbReference type="ChEBI" id="CHEBI:57856"/>
        <dbReference type="ChEBI" id="CHEBI:59789"/>
        <dbReference type="ChEBI" id="CHEBI:73542"/>
        <dbReference type="ChEBI" id="CHEBI:74269"/>
        <dbReference type="EC" id="2.1.1.228"/>
    </reaction>
</comment>
<gene>
    <name evidence="16" type="primary">trmD_2</name>
    <name evidence="16" type="ORF">SDC9_05948</name>
</gene>
<dbReference type="PIRSF" id="PIRSF000386">
    <property type="entry name" value="tRNA_mtase"/>
    <property type="match status" value="1"/>
</dbReference>
<dbReference type="GO" id="GO:0002939">
    <property type="term" value="P:tRNA N1-guanine methylation"/>
    <property type="evidence" value="ECO:0007669"/>
    <property type="project" value="TreeGrafter"/>
</dbReference>
<dbReference type="InterPro" id="IPR029028">
    <property type="entry name" value="Alpha/beta_knot_MTases"/>
</dbReference>
<accession>A0A644T1M9</accession>
<dbReference type="InterPro" id="IPR023148">
    <property type="entry name" value="tRNA_m1G_MeTrfase_C_sf"/>
</dbReference>
<evidence type="ECO:0000259" key="15">
    <source>
        <dbReference type="Pfam" id="PF01746"/>
    </source>
</evidence>
<comment type="caution">
    <text evidence="16">The sequence shown here is derived from an EMBL/GenBank/DDBJ whole genome shotgun (WGS) entry which is preliminary data.</text>
</comment>
<evidence type="ECO:0000256" key="9">
    <source>
        <dbReference type="ARBA" id="ARBA00022679"/>
    </source>
</evidence>
<dbReference type="InterPro" id="IPR002649">
    <property type="entry name" value="tRNA_m1G_MeTrfase_TrmD"/>
</dbReference>
<dbReference type="AlphaFoldDB" id="A0A644T1M9"/>
<dbReference type="InterPro" id="IPR016009">
    <property type="entry name" value="tRNA_MeTrfase_TRMD/TRM10"/>
</dbReference>
<dbReference type="NCBIfam" id="TIGR00088">
    <property type="entry name" value="trmD"/>
    <property type="match status" value="1"/>
</dbReference>
<keyword evidence="7" id="KW-0963">Cytoplasm</keyword>
<dbReference type="GO" id="GO:0005829">
    <property type="term" value="C:cytosol"/>
    <property type="evidence" value="ECO:0007669"/>
    <property type="project" value="TreeGrafter"/>
</dbReference>
<reference evidence="16" key="1">
    <citation type="submission" date="2019-08" db="EMBL/GenBank/DDBJ databases">
        <authorList>
            <person name="Kucharzyk K."/>
            <person name="Murdoch R.W."/>
            <person name="Higgins S."/>
            <person name="Loffler F."/>
        </authorList>
    </citation>
    <scope>NUCLEOTIDE SEQUENCE</scope>
</reference>
<evidence type="ECO:0000256" key="1">
    <source>
        <dbReference type="ARBA" id="ARBA00002634"/>
    </source>
</evidence>
<comment type="function">
    <text evidence="1">Specifically methylates guanosine-37 in various tRNAs.</text>
</comment>
<proteinExistence type="inferred from homology"/>
<dbReference type="SUPFAM" id="SSF75217">
    <property type="entry name" value="alpha/beta knot"/>
    <property type="match status" value="1"/>
</dbReference>
<evidence type="ECO:0000256" key="4">
    <source>
        <dbReference type="ARBA" id="ARBA00011738"/>
    </source>
</evidence>
<organism evidence="16">
    <name type="scientific">bioreactor metagenome</name>
    <dbReference type="NCBI Taxonomy" id="1076179"/>
    <lineage>
        <taxon>unclassified sequences</taxon>
        <taxon>metagenomes</taxon>
        <taxon>ecological metagenomes</taxon>
    </lineage>
</organism>
<dbReference type="Gene3D" id="1.10.1270.20">
    <property type="entry name" value="tRNA(m1g37)methyltransferase, domain 2"/>
    <property type="match status" value="1"/>
</dbReference>
<dbReference type="NCBIfam" id="NF000648">
    <property type="entry name" value="PRK00026.1"/>
    <property type="match status" value="1"/>
</dbReference>
<protein>
    <recommendedName>
        <fullName evidence="6">tRNA (guanine-N(1)-)-methyltransferase</fullName>
        <ecNumber evidence="5">2.1.1.228</ecNumber>
    </recommendedName>
    <alternativeName>
        <fullName evidence="12">M1G-methyltransferase</fullName>
    </alternativeName>
    <alternativeName>
        <fullName evidence="13">tRNA [GM37] methyltransferase</fullName>
    </alternativeName>
</protein>
<evidence type="ECO:0000256" key="5">
    <source>
        <dbReference type="ARBA" id="ARBA00012807"/>
    </source>
</evidence>
<dbReference type="Pfam" id="PF01746">
    <property type="entry name" value="tRNA_m1G_MT"/>
    <property type="match status" value="1"/>
</dbReference>
<keyword evidence="9 16" id="KW-0808">Transferase</keyword>
<dbReference type="PANTHER" id="PTHR46417">
    <property type="entry name" value="TRNA (GUANINE-N(1)-)-METHYLTRANSFERASE"/>
    <property type="match status" value="1"/>
</dbReference>
<evidence type="ECO:0000256" key="11">
    <source>
        <dbReference type="ARBA" id="ARBA00022694"/>
    </source>
</evidence>
<dbReference type="EMBL" id="VSSQ01000012">
    <property type="protein sequence ID" value="MPL60387.1"/>
    <property type="molecule type" value="Genomic_DNA"/>
</dbReference>
<dbReference type="EC" id="2.1.1.228" evidence="5"/>
<keyword evidence="11" id="KW-0819">tRNA processing</keyword>
<name>A0A644T1M9_9ZZZZ</name>
<keyword evidence="10" id="KW-0949">S-adenosyl-L-methionine</keyword>
<dbReference type="FunFam" id="3.40.1280.10:FF:000001">
    <property type="entry name" value="tRNA (guanine-N(1)-)-methyltransferase"/>
    <property type="match status" value="1"/>
</dbReference>
<evidence type="ECO:0000313" key="16">
    <source>
        <dbReference type="EMBL" id="MPL60387.1"/>
    </source>
</evidence>
<evidence type="ECO:0000256" key="3">
    <source>
        <dbReference type="ARBA" id="ARBA00007630"/>
    </source>
</evidence>
<dbReference type="Gene3D" id="3.40.1280.10">
    <property type="match status" value="1"/>
</dbReference>
<dbReference type="GO" id="GO:0052906">
    <property type="term" value="F:tRNA (guanine(37)-N1)-methyltransferase activity"/>
    <property type="evidence" value="ECO:0007669"/>
    <property type="project" value="UniProtKB-EC"/>
</dbReference>
<evidence type="ECO:0000256" key="6">
    <source>
        <dbReference type="ARBA" id="ARBA00014679"/>
    </source>
</evidence>
<feature type="domain" description="tRNA methyltransferase TRMD/TRM10-type" evidence="15">
    <location>
        <begin position="1"/>
        <end position="226"/>
    </location>
</feature>
<evidence type="ECO:0000256" key="2">
    <source>
        <dbReference type="ARBA" id="ARBA00004496"/>
    </source>
</evidence>
<evidence type="ECO:0000256" key="7">
    <source>
        <dbReference type="ARBA" id="ARBA00022490"/>
    </source>
</evidence>
<keyword evidence="8 16" id="KW-0489">Methyltransferase</keyword>
<evidence type="ECO:0000256" key="10">
    <source>
        <dbReference type="ARBA" id="ARBA00022691"/>
    </source>
</evidence>
<dbReference type="PANTHER" id="PTHR46417:SF1">
    <property type="entry name" value="TRNA (GUANINE-N(1)-)-METHYLTRANSFERASE"/>
    <property type="match status" value="1"/>
</dbReference>
<comment type="similarity">
    <text evidence="3">Belongs to the RNA methyltransferase TrmD family.</text>
</comment>
<evidence type="ECO:0000256" key="13">
    <source>
        <dbReference type="ARBA" id="ARBA00033392"/>
    </source>
</evidence>
<dbReference type="FunFam" id="1.10.1270.20:FF:000001">
    <property type="entry name" value="tRNA (guanine-N(1)-)-methyltransferase"/>
    <property type="match status" value="1"/>
</dbReference>
<evidence type="ECO:0000256" key="8">
    <source>
        <dbReference type="ARBA" id="ARBA00022603"/>
    </source>
</evidence>